<gene>
    <name evidence="1" type="ORF">SAMN05216325_1485</name>
</gene>
<protein>
    <submittedName>
        <fullName evidence="1">Uncharacterized protein</fullName>
    </submittedName>
</protein>
<sequence>MSLGSNVLGSGVLGTSGGQSAPPGGPGFLAAWVSNIKRVIFGMKKNVANQGIETQLIDTNGDPVTTGTTTVNVKGDNGAFAAGTGTVSHEGDGCWQYIPSQAESNYDRITFQFLNASAITASITVFTTHPQSGDNYTRLGAPAGASIAADLGTITDKFPVNSELHAIDAEGRVRIDDASATLVQQFMDEDSAIKTKIDSIDTRTVSALVNGRVPADTEAIDGNASAATNLKEHALRAVPVTFAAGGTTTTAVLATVGGGAPNGVSNVIYKNAALVFSAPAALKDQRALIQSYDAATNTATITEVAAAVDETAVAVLV</sequence>
<name>A0A1H8J067_9PROT</name>
<dbReference type="STRING" id="917.SAMN05216326_12734"/>
<accession>A0A1H8J067</accession>
<dbReference type="AlphaFoldDB" id="A0A1H8J067"/>
<evidence type="ECO:0000313" key="2">
    <source>
        <dbReference type="Proteomes" id="UP000199459"/>
    </source>
</evidence>
<dbReference type="OrthoDB" id="9822087at2"/>
<organism evidence="1 2">
    <name type="scientific">Nitrosomonas marina</name>
    <dbReference type="NCBI Taxonomy" id="917"/>
    <lineage>
        <taxon>Bacteria</taxon>
        <taxon>Pseudomonadati</taxon>
        <taxon>Pseudomonadota</taxon>
        <taxon>Betaproteobacteria</taxon>
        <taxon>Nitrosomonadales</taxon>
        <taxon>Nitrosomonadaceae</taxon>
        <taxon>Nitrosomonas</taxon>
    </lineage>
</organism>
<dbReference type="Proteomes" id="UP000199459">
    <property type="component" value="Unassembled WGS sequence"/>
</dbReference>
<dbReference type="EMBL" id="FOCP01000048">
    <property type="protein sequence ID" value="SEN74370.1"/>
    <property type="molecule type" value="Genomic_DNA"/>
</dbReference>
<evidence type="ECO:0000313" key="1">
    <source>
        <dbReference type="EMBL" id="SEN74370.1"/>
    </source>
</evidence>
<proteinExistence type="predicted"/>
<reference evidence="1 2" key="1">
    <citation type="submission" date="2016-10" db="EMBL/GenBank/DDBJ databases">
        <authorList>
            <person name="de Groot N.N."/>
        </authorList>
    </citation>
    <scope>NUCLEOTIDE SEQUENCE [LARGE SCALE GENOMIC DNA]</scope>
    <source>
        <strain evidence="1 2">Nm22</strain>
    </source>
</reference>
<dbReference type="RefSeq" id="WP_090634927.1">
    <property type="nucleotide sequence ID" value="NZ_FOCP01000048.1"/>
</dbReference>